<dbReference type="InterPro" id="IPR017756">
    <property type="entry name" value="TM_Gly-Cys-Arg_CS"/>
</dbReference>
<accession>A0ABT5D384</accession>
<keyword evidence="2" id="KW-1185">Reference proteome</keyword>
<evidence type="ECO:0000313" key="2">
    <source>
        <dbReference type="Proteomes" id="UP001221838"/>
    </source>
</evidence>
<comment type="caution">
    <text evidence="1">The sequence shown here is derived from an EMBL/GenBank/DDBJ whole genome shotgun (WGS) entry which is preliminary data.</text>
</comment>
<proteinExistence type="predicted"/>
<name>A0ABT5D384_9BACT</name>
<evidence type="ECO:0000313" key="1">
    <source>
        <dbReference type="EMBL" id="MDC0708130.1"/>
    </source>
</evidence>
<dbReference type="EMBL" id="JAQNDM010000002">
    <property type="protein sequence ID" value="MDC0708130.1"/>
    <property type="molecule type" value="Genomic_DNA"/>
</dbReference>
<dbReference type="RefSeq" id="WP_272135668.1">
    <property type="nucleotide sequence ID" value="NZ_JAQNDM010000002.1"/>
</dbReference>
<dbReference type="NCBIfam" id="TIGR03382">
    <property type="entry name" value="GC_trans_RRR"/>
    <property type="match status" value="1"/>
</dbReference>
<reference evidence="1 2" key="1">
    <citation type="submission" date="2022-11" db="EMBL/GenBank/DDBJ databases">
        <title>Minimal conservation of predation-associated metabolite biosynthetic gene clusters underscores biosynthetic potential of Myxococcota including descriptions for ten novel species: Archangium lansinium sp. nov., Myxococcus landrumus sp. nov., Nannocystis bai.</title>
        <authorList>
            <person name="Ahearne A."/>
            <person name="Stevens C."/>
            <person name="Dowd S."/>
        </authorList>
    </citation>
    <scope>NUCLEOTIDE SEQUENCE [LARGE SCALE GENOMIC DNA]</scope>
    <source>
        <strain evidence="1 2">NCWAL01</strain>
    </source>
</reference>
<gene>
    <name evidence="1" type="ORF">POL68_06585</name>
</gene>
<organism evidence="1 2">
    <name type="scientific">Stigmatella ashevillensis</name>
    <dbReference type="NCBI Taxonomy" id="2995309"/>
    <lineage>
        <taxon>Bacteria</taxon>
        <taxon>Pseudomonadati</taxon>
        <taxon>Myxococcota</taxon>
        <taxon>Myxococcia</taxon>
        <taxon>Myxococcales</taxon>
        <taxon>Cystobacterineae</taxon>
        <taxon>Archangiaceae</taxon>
        <taxon>Stigmatella</taxon>
    </lineage>
</organism>
<sequence>MNDGEKDVYIAERIVAPTPVSLSVVDPETEPVTVTADIIESSGVAALTVNVRQQGNRHTLELTSGVVCEDTWYKVRITASDGHPGGTAFADLTVWIIHTAPPAKPQLASSNIVVKLGEGGPGRIEVQPPSNPECELKEYQWMAVTSDAPVLVKDGLSAATFTPPYAFLCDTGGKSYLYEVRVEDRMGLRSAPASFLVQVMPWGKPLAAFPPGTGDFHFEPQQEFKTVQPALRHGCADAPVTALWTLERGTLPREGLQLLDAQDRAITQLPITTPALKIRSEACVGTQLLFSVENLIMDSSGLKGPPSTCQVTIDPQWKAFGPGQLSLSAPLATSTTVSGAAVTTDALDCAGQRGGVEARLRLTRMVEGTPVEESSVEQLVRVPSGSPGAWRFELADNCEGSTYQVSGRLERNLSDWRIENGQGPGEVGNDMEVLLTVEALPLEVYLGPLENSQLTVSCGEEARGVLRQPLPTGPCSAADIVWAQEGGPALTQPLLRGQEVSVSTQEKDFGGLIGSQVELLVRADTPGGQPRRQSVAITTAPFVEVRRVSESRSSSETNLFGVAVELRNTTACGVAEVQHVERLEGLDYVANSARIDGAPVEVEWEGGALTVKGLALEGGVTRTLTYVVRPHLLGQARLAGGSSLRDIPISFEPEDEAPSGFGCQGTGPGIAALGLAALSWVFRRRRSC</sequence>
<protein>
    <submittedName>
        <fullName evidence="1">Uncharacterized protein</fullName>
    </submittedName>
</protein>
<dbReference type="Proteomes" id="UP001221838">
    <property type="component" value="Unassembled WGS sequence"/>
</dbReference>